<organism evidence="6 7">
    <name type="scientific">Limosilactobacillus reuteri</name>
    <name type="common">Lactobacillus reuteri</name>
    <dbReference type="NCBI Taxonomy" id="1598"/>
    <lineage>
        <taxon>Bacteria</taxon>
        <taxon>Bacillati</taxon>
        <taxon>Bacillota</taxon>
        <taxon>Bacilli</taxon>
        <taxon>Lactobacillales</taxon>
        <taxon>Lactobacillaceae</taxon>
        <taxon>Limosilactobacillus</taxon>
    </lineage>
</organism>
<name>A0A317GIW6_LIMRT</name>
<proteinExistence type="inferred from homology"/>
<evidence type="ECO:0000313" key="6">
    <source>
        <dbReference type="EMBL" id="PWT48602.1"/>
    </source>
</evidence>
<evidence type="ECO:0000256" key="1">
    <source>
        <dbReference type="ARBA" id="ARBA00022722"/>
    </source>
</evidence>
<dbReference type="InterPro" id="IPR003615">
    <property type="entry name" value="HNH_nuc"/>
</dbReference>
<dbReference type="Pfam" id="PF01844">
    <property type="entry name" value="HNH"/>
    <property type="match status" value="1"/>
</dbReference>
<dbReference type="CDD" id="cd00085">
    <property type="entry name" value="HNHc"/>
    <property type="match status" value="1"/>
</dbReference>
<sequence length="187" mass="22715">MSRYRRCRQPGCHAMVQFPNHYCTQHFEHEAEYLANRQRWARKHREQYQHKERHYNHHYNIVTRNRNDNRSEQYKFYRSKQWVDLRQATLNRDHYLCQYCKAYGKLTPNSKTVDHIVPIAYDSTIRADQGNLATICRECHRLKTQWEQYYYGTAQNIAKKDATEIHDIHQIVILMHQNKNIPPGRVA</sequence>
<dbReference type="AlphaFoldDB" id="A0A317GIW6"/>
<evidence type="ECO:0000256" key="4">
    <source>
        <dbReference type="ARBA" id="ARBA00040194"/>
    </source>
</evidence>
<reference evidence="6 7" key="1">
    <citation type="journal article" date="2018" name="Front. Microbiol.">
        <title>Comparative Genomics of the Herbivore Gut Symbiont Lactobacillus reuteri Reveals Genetic Diversity and Lifestyle Adaptation.</title>
        <authorList>
            <person name="Zhao J."/>
        </authorList>
    </citation>
    <scope>NUCLEOTIDE SEQUENCE [LARGE SCALE GENOMIC DNA]</scope>
    <source>
        <strain evidence="6 7">LR12</strain>
    </source>
</reference>
<dbReference type="PANTHER" id="PTHR41286:SF1">
    <property type="entry name" value="HNH NUCLEASE YAJD-RELATED"/>
    <property type="match status" value="1"/>
</dbReference>
<dbReference type="GO" id="GO:0008270">
    <property type="term" value="F:zinc ion binding"/>
    <property type="evidence" value="ECO:0007669"/>
    <property type="project" value="InterPro"/>
</dbReference>
<dbReference type="SMART" id="SM00507">
    <property type="entry name" value="HNHc"/>
    <property type="match status" value="1"/>
</dbReference>
<dbReference type="GO" id="GO:0003676">
    <property type="term" value="F:nucleic acid binding"/>
    <property type="evidence" value="ECO:0007669"/>
    <property type="project" value="InterPro"/>
</dbReference>
<dbReference type="InterPro" id="IPR002711">
    <property type="entry name" value="HNH"/>
</dbReference>
<dbReference type="PANTHER" id="PTHR41286">
    <property type="entry name" value="HNH NUCLEASE YAJD-RELATED"/>
    <property type="match status" value="1"/>
</dbReference>
<keyword evidence="1" id="KW-0540">Nuclease</keyword>
<dbReference type="EMBL" id="QGHS01000016">
    <property type="protein sequence ID" value="PWT48602.1"/>
    <property type="molecule type" value="Genomic_DNA"/>
</dbReference>
<dbReference type="RefSeq" id="WP_134906897.1">
    <property type="nucleotide sequence ID" value="NZ_JAJAOX010000068.1"/>
</dbReference>
<comment type="caution">
    <text evidence="6">The sequence shown here is derived from an EMBL/GenBank/DDBJ whole genome shotgun (WGS) entry which is preliminary data.</text>
</comment>
<dbReference type="Gene3D" id="1.10.30.50">
    <property type="match status" value="1"/>
</dbReference>
<keyword evidence="2" id="KW-0378">Hydrolase</keyword>
<keyword evidence="6" id="KW-0255">Endonuclease</keyword>
<dbReference type="Proteomes" id="UP000245866">
    <property type="component" value="Unassembled WGS sequence"/>
</dbReference>
<protein>
    <recommendedName>
        <fullName evidence="4">Putative HNH nuclease YajD</fullName>
    </recommendedName>
</protein>
<evidence type="ECO:0000256" key="2">
    <source>
        <dbReference type="ARBA" id="ARBA00022801"/>
    </source>
</evidence>
<evidence type="ECO:0000259" key="5">
    <source>
        <dbReference type="SMART" id="SM00507"/>
    </source>
</evidence>
<dbReference type="GO" id="GO:0005829">
    <property type="term" value="C:cytosol"/>
    <property type="evidence" value="ECO:0007669"/>
    <property type="project" value="TreeGrafter"/>
</dbReference>
<gene>
    <name evidence="6" type="ORF">DKZ23_02440</name>
</gene>
<dbReference type="GO" id="GO:0004519">
    <property type="term" value="F:endonuclease activity"/>
    <property type="evidence" value="ECO:0007669"/>
    <property type="project" value="UniProtKB-KW"/>
</dbReference>
<accession>A0A317GIW6</accession>
<evidence type="ECO:0000313" key="7">
    <source>
        <dbReference type="Proteomes" id="UP000245866"/>
    </source>
</evidence>
<evidence type="ECO:0000256" key="3">
    <source>
        <dbReference type="ARBA" id="ARBA00038412"/>
    </source>
</evidence>
<comment type="similarity">
    <text evidence="3">Belongs to the HNH nuclease family.</text>
</comment>
<feature type="domain" description="HNH nuclease" evidence="5">
    <location>
        <begin position="84"/>
        <end position="141"/>
    </location>
</feature>
<dbReference type="GO" id="GO:0016787">
    <property type="term" value="F:hydrolase activity"/>
    <property type="evidence" value="ECO:0007669"/>
    <property type="project" value="UniProtKB-KW"/>
</dbReference>